<feature type="non-terminal residue" evidence="1">
    <location>
        <position position="61"/>
    </location>
</feature>
<organism evidence="1 2">
    <name type="scientific">Vibrio scophthalmi LMG 19158</name>
    <dbReference type="NCBI Taxonomy" id="870967"/>
    <lineage>
        <taxon>Bacteria</taxon>
        <taxon>Pseudomonadati</taxon>
        <taxon>Pseudomonadota</taxon>
        <taxon>Gammaproteobacteria</taxon>
        <taxon>Vibrionales</taxon>
        <taxon>Vibrionaceae</taxon>
        <taxon>Vibrio</taxon>
    </lineage>
</organism>
<evidence type="ECO:0000313" key="2">
    <source>
        <dbReference type="Proteomes" id="UP000004349"/>
    </source>
</evidence>
<dbReference type="EMBL" id="AFWE01000049">
    <property type="protein sequence ID" value="EGU40610.1"/>
    <property type="molecule type" value="Genomic_DNA"/>
</dbReference>
<evidence type="ECO:0000313" key="1">
    <source>
        <dbReference type="EMBL" id="EGU40610.1"/>
    </source>
</evidence>
<accession>F9RJQ5</accession>
<reference evidence="1 2" key="1">
    <citation type="journal article" date="2012" name="Int. J. Syst. Evol. Microbiol.">
        <title>Vibrio caribbeanicus sp. nov., isolated from the marine sponge Scleritoderma cyanea.</title>
        <authorList>
            <person name="Hoffmann M."/>
            <person name="Monday S.R."/>
            <person name="Allard M.W."/>
            <person name="Strain E.A."/>
            <person name="Whittaker P."/>
            <person name="Naum M."/>
            <person name="McCarthy P.J."/>
            <person name="Lopez J.V."/>
            <person name="Fischer M."/>
            <person name="Brown E.W."/>
        </authorList>
    </citation>
    <scope>NUCLEOTIDE SEQUENCE [LARGE SCALE GENOMIC DNA]</scope>
    <source>
        <strain evidence="1 2">LMG 19158</strain>
    </source>
</reference>
<protein>
    <submittedName>
        <fullName evidence="1">Uncharacterized protein</fullName>
    </submittedName>
</protein>
<dbReference type="Proteomes" id="UP000004349">
    <property type="component" value="Unassembled WGS sequence"/>
</dbReference>
<proteinExistence type="predicted"/>
<sequence>MFIKLESGYQMEQDEKRFCVCGDCDAIVPFTHELHNEDEFCQCGGQMCGCDFCNETYAKHL</sequence>
<gene>
    <name evidence="1" type="ORF">VIS19158_20062</name>
</gene>
<name>F9RJQ5_9VIBR</name>
<comment type="caution">
    <text evidence="1">The sequence shown here is derived from an EMBL/GenBank/DDBJ whole genome shotgun (WGS) entry which is preliminary data.</text>
</comment>
<dbReference type="AlphaFoldDB" id="F9RJQ5"/>